<dbReference type="EMBL" id="MUAV01000019">
    <property type="protein sequence ID" value="RAP40412.1"/>
    <property type="molecule type" value="Genomic_DNA"/>
</dbReference>
<name>A0ABX9DDJ2_9RHOB</name>
<keyword evidence="1 6" id="KW-0540">Nuclease</keyword>
<comment type="function">
    <text evidence="6">May nick specific sequences that contain T:G mispairs resulting from m5C-deamination.</text>
</comment>
<dbReference type="EC" id="3.1.-.-" evidence="6"/>
<evidence type="ECO:0000256" key="2">
    <source>
        <dbReference type="ARBA" id="ARBA00022759"/>
    </source>
</evidence>
<reference evidence="7 8" key="1">
    <citation type="submission" date="2017-01" db="EMBL/GenBank/DDBJ databases">
        <title>Genome sequence of Rhodovulum viride JA756.</title>
        <authorList>
            <person name="Lakshmi K.V."/>
            <person name="Tushar L.D."/>
            <person name="Sasikala C."/>
            <person name="Venkataramana C."/>
        </authorList>
    </citation>
    <scope>NUCLEOTIDE SEQUENCE [LARGE SCALE GENOMIC DNA]</scope>
    <source>
        <strain evidence="7 8">JA756</strain>
    </source>
</reference>
<evidence type="ECO:0000256" key="3">
    <source>
        <dbReference type="ARBA" id="ARBA00022763"/>
    </source>
</evidence>
<dbReference type="CDD" id="cd00221">
    <property type="entry name" value="Vsr"/>
    <property type="match status" value="1"/>
</dbReference>
<keyword evidence="8" id="KW-1185">Reference proteome</keyword>
<dbReference type="InterPro" id="IPR004603">
    <property type="entry name" value="DNA_mismatch_endonuc_vsr"/>
</dbReference>
<dbReference type="Gene3D" id="3.40.960.10">
    <property type="entry name" value="VSR Endonuclease"/>
    <property type="match status" value="1"/>
</dbReference>
<dbReference type="NCBIfam" id="TIGR00632">
    <property type="entry name" value="vsr"/>
    <property type="match status" value="1"/>
</dbReference>
<evidence type="ECO:0000313" key="7">
    <source>
        <dbReference type="EMBL" id="RAP40412.1"/>
    </source>
</evidence>
<dbReference type="Pfam" id="PF03852">
    <property type="entry name" value="Vsr"/>
    <property type="match status" value="1"/>
</dbReference>
<accession>A0ABX9DDJ2</accession>
<comment type="similarity">
    <text evidence="6">Belongs to the vsr family.</text>
</comment>
<keyword evidence="2 6" id="KW-0255">Endonuclease</keyword>
<comment type="caution">
    <text evidence="7">The sequence shown here is derived from an EMBL/GenBank/DDBJ whole genome shotgun (WGS) entry which is preliminary data.</text>
</comment>
<keyword evidence="3 6" id="KW-0227">DNA damage</keyword>
<gene>
    <name evidence="7" type="ORF">BYZ73_15150</name>
</gene>
<dbReference type="GO" id="GO:0004519">
    <property type="term" value="F:endonuclease activity"/>
    <property type="evidence" value="ECO:0007669"/>
    <property type="project" value="UniProtKB-KW"/>
</dbReference>
<evidence type="ECO:0000256" key="1">
    <source>
        <dbReference type="ARBA" id="ARBA00022722"/>
    </source>
</evidence>
<evidence type="ECO:0000313" key="8">
    <source>
        <dbReference type="Proteomes" id="UP000248659"/>
    </source>
</evidence>
<dbReference type="Proteomes" id="UP000248659">
    <property type="component" value="Unassembled WGS sequence"/>
</dbReference>
<dbReference type="PIRSF" id="PIRSF018267">
    <property type="entry name" value="VSR_endonuc"/>
    <property type="match status" value="1"/>
</dbReference>
<keyword evidence="4 6" id="KW-0378">Hydrolase</keyword>
<evidence type="ECO:0000256" key="6">
    <source>
        <dbReference type="PIRNR" id="PIRNR018267"/>
    </source>
</evidence>
<sequence>MSRSEMMSRIGPRNTTPEMKLRRGLHRAGFRFRLHRKDLPGKPDITLPRHRAVIRVQGCFWHMHPGCKNFRIPKSNTAFWEEKIARNVARDAEQAQALNQLGWRVLTVWECATRTMHAEDLTAVVAEWLLGSAESGEIPETVSAAQTEEGMSG</sequence>
<protein>
    <recommendedName>
        <fullName evidence="6">Very short patch repair endonuclease</fullName>
        <ecNumber evidence="6">3.1.-.-</ecNumber>
    </recommendedName>
</protein>
<keyword evidence="5 6" id="KW-0234">DNA repair</keyword>
<evidence type="ECO:0000256" key="5">
    <source>
        <dbReference type="ARBA" id="ARBA00023204"/>
    </source>
</evidence>
<evidence type="ECO:0000256" key="4">
    <source>
        <dbReference type="ARBA" id="ARBA00022801"/>
    </source>
</evidence>
<proteinExistence type="inferred from homology"/>
<dbReference type="SUPFAM" id="SSF52980">
    <property type="entry name" value="Restriction endonuclease-like"/>
    <property type="match status" value="1"/>
</dbReference>
<dbReference type="InterPro" id="IPR011335">
    <property type="entry name" value="Restrct_endonuc-II-like"/>
</dbReference>
<organism evidence="7 8">
    <name type="scientific">Rhodovulum viride</name>
    <dbReference type="NCBI Taxonomy" id="1231134"/>
    <lineage>
        <taxon>Bacteria</taxon>
        <taxon>Pseudomonadati</taxon>
        <taxon>Pseudomonadota</taxon>
        <taxon>Alphaproteobacteria</taxon>
        <taxon>Rhodobacterales</taxon>
        <taxon>Paracoccaceae</taxon>
        <taxon>Rhodovulum</taxon>
    </lineage>
</organism>